<evidence type="ECO:0000259" key="2">
    <source>
        <dbReference type="PROSITE" id="PS50995"/>
    </source>
</evidence>
<dbReference type="RefSeq" id="WP_163942897.1">
    <property type="nucleotide sequence ID" value="NZ_JAAIKC010000001.1"/>
</dbReference>
<dbReference type="InterPro" id="IPR039422">
    <property type="entry name" value="MarR/SlyA-like"/>
</dbReference>
<dbReference type="SMART" id="SM00347">
    <property type="entry name" value="HTH_MARR"/>
    <property type="match status" value="1"/>
</dbReference>
<evidence type="ECO:0000313" key="3">
    <source>
        <dbReference type="EMBL" id="NEW05703.1"/>
    </source>
</evidence>
<dbReference type="PRINTS" id="PR00598">
    <property type="entry name" value="HTHMARR"/>
</dbReference>
<dbReference type="AlphaFoldDB" id="A0A6G3ZU18"/>
<dbReference type="GO" id="GO:0003677">
    <property type="term" value="F:DNA binding"/>
    <property type="evidence" value="ECO:0007669"/>
    <property type="project" value="UniProtKB-KW"/>
</dbReference>
<dbReference type="PROSITE" id="PS50995">
    <property type="entry name" value="HTH_MARR_2"/>
    <property type="match status" value="1"/>
</dbReference>
<sequence length="184" mass="21004">MDGKLTKENATEQQLPRLGIAPYLTLMGDTASSETDQDAAQLGLLMLWLGDHVLDIMDLELSSYSITESKLDLLLMLFLHADKELLTPSALADRMGIRRSSVTALLNWLEKRNWINRESYDKDGRMTHVRINAEGRVFLQQVLPQFWSTCASLIEDLDTEERKLFSKVLLKLNDRIEKRLGVGR</sequence>
<name>A0A6G3ZU18_9BACL</name>
<reference evidence="3" key="1">
    <citation type="submission" date="2020-02" db="EMBL/GenBank/DDBJ databases">
        <authorList>
            <person name="Shen X.-R."/>
            <person name="Zhang Y.-X."/>
        </authorList>
    </citation>
    <scope>NUCLEOTIDE SEQUENCE</scope>
    <source>
        <strain evidence="3">SYP-B3998</strain>
    </source>
</reference>
<dbReference type="GO" id="GO:0006950">
    <property type="term" value="P:response to stress"/>
    <property type="evidence" value="ECO:0007669"/>
    <property type="project" value="TreeGrafter"/>
</dbReference>
<proteinExistence type="predicted"/>
<dbReference type="EMBL" id="JAAIKC010000001">
    <property type="protein sequence ID" value="NEW05703.1"/>
    <property type="molecule type" value="Genomic_DNA"/>
</dbReference>
<organism evidence="3">
    <name type="scientific">Paenibacillus sp. SYP-B3998</name>
    <dbReference type="NCBI Taxonomy" id="2678564"/>
    <lineage>
        <taxon>Bacteria</taxon>
        <taxon>Bacillati</taxon>
        <taxon>Bacillota</taxon>
        <taxon>Bacilli</taxon>
        <taxon>Bacillales</taxon>
        <taxon>Paenibacillaceae</taxon>
        <taxon>Paenibacillus</taxon>
    </lineage>
</organism>
<dbReference type="PANTHER" id="PTHR33164:SF43">
    <property type="entry name" value="HTH-TYPE TRANSCRIPTIONAL REPRESSOR YETL"/>
    <property type="match status" value="1"/>
</dbReference>
<comment type="caution">
    <text evidence="3">The sequence shown here is derived from an EMBL/GenBank/DDBJ whole genome shotgun (WGS) entry which is preliminary data.</text>
</comment>
<keyword evidence="1" id="KW-0238">DNA-binding</keyword>
<dbReference type="InterPro" id="IPR036390">
    <property type="entry name" value="WH_DNA-bd_sf"/>
</dbReference>
<dbReference type="GO" id="GO:0003700">
    <property type="term" value="F:DNA-binding transcription factor activity"/>
    <property type="evidence" value="ECO:0007669"/>
    <property type="project" value="InterPro"/>
</dbReference>
<dbReference type="PANTHER" id="PTHR33164">
    <property type="entry name" value="TRANSCRIPTIONAL REGULATOR, MARR FAMILY"/>
    <property type="match status" value="1"/>
</dbReference>
<dbReference type="InterPro" id="IPR036388">
    <property type="entry name" value="WH-like_DNA-bd_sf"/>
</dbReference>
<dbReference type="SUPFAM" id="SSF46785">
    <property type="entry name" value="Winged helix' DNA-binding domain"/>
    <property type="match status" value="1"/>
</dbReference>
<dbReference type="Pfam" id="PF12802">
    <property type="entry name" value="MarR_2"/>
    <property type="match status" value="1"/>
</dbReference>
<feature type="domain" description="HTH marR-type" evidence="2">
    <location>
        <begin position="39"/>
        <end position="174"/>
    </location>
</feature>
<dbReference type="Gene3D" id="1.10.10.10">
    <property type="entry name" value="Winged helix-like DNA-binding domain superfamily/Winged helix DNA-binding domain"/>
    <property type="match status" value="1"/>
</dbReference>
<evidence type="ECO:0000256" key="1">
    <source>
        <dbReference type="ARBA" id="ARBA00023125"/>
    </source>
</evidence>
<dbReference type="InterPro" id="IPR000835">
    <property type="entry name" value="HTH_MarR-typ"/>
</dbReference>
<protein>
    <submittedName>
        <fullName evidence="3">MarR family transcriptional regulator</fullName>
    </submittedName>
</protein>
<accession>A0A6G3ZU18</accession>
<gene>
    <name evidence="3" type="ORF">GK047_06670</name>
</gene>